<dbReference type="EMBL" id="JAQJAE010000006">
    <property type="protein sequence ID" value="KAJ5588745.1"/>
    <property type="molecule type" value="Genomic_DNA"/>
</dbReference>
<reference evidence="2" key="2">
    <citation type="submission" date="2023-01" db="EMBL/GenBank/DDBJ databases">
        <authorList>
            <person name="Petersen C."/>
        </authorList>
    </citation>
    <scope>NUCLEOTIDE SEQUENCE</scope>
    <source>
        <strain evidence="2">IBT 12815</strain>
    </source>
</reference>
<feature type="compositionally biased region" description="Low complexity" evidence="1">
    <location>
        <begin position="138"/>
        <end position="150"/>
    </location>
</feature>
<name>A0AAD6DMD6_9EURO</name>
<dbReference type="Proteomes" id="UP001213799">
    <property type="component" value="Unassembled WGS sequence"/>
</dbReference>
<dbReference type="RefSeq" id="XP_056747764.1">
    <property type="nucleotide sequence ID" value="XM_056902477.1"/>
</dbReference>
<protein>
    <submittedName>
        <fullName evidence="2">Uncharacterized protein</fullName>
    </submittedName>
</protein>
<evidence type="ECO:0000256" key="1">
    <source>
        <dbReference type="SAM" id="MobiDB-lite"/>
    </source>
</evidence>
<evidence type="ECO:0000313" key="3">
    <source>
        <dbReference type="Proteomes" id="UP001213799"/>
    </source>
</evidence>
<keyword evidence="3" id="KW-1185">Reference proteome</keyword>
<feature type="region of interest" description="Disordered" evidence="1">
    <location>
        <begin position="134"/>
        <end position="159"/>
    </location>
</feature>
<proteinExistence type="predicted"/>
<gene>
    <name evidence="2" type="ORF">N7537_011423</name>
</gene>
<dbReference type="AlphaFoldDB" id="A0AAD6DMD6"/>
<evidence type="ECO:0000313" key="2">
    <source>
        <dbReference type="EMBL" id="KAJ5588745.1"/>
    </source>
</evidence>
<organism evidence="2 3">
    <name type="scientific">Penicillium hordei</name>
    <dbReference type="NCBI Taxonomy" id="40994"/>
    <lineage>
        <taxon>Eukaryota</taxon>
        <taxon>Fungi</taxon>
        <taxon>Dikarya</taxon>
        <taxon>Ascomycota</taxon>
        <taxon>Pezizomycotina</taxon>
        <taxon>Eurotiomycetes</taxon>
        <taxon>Eurotiomycetidae</taxon>
        <taxon>Eurotiales</taxon>
        <taxon>Aspergillaceae</taxon>
        <taxon>Penicillium</taxon>
    </lineage>
</organism>
<dbReference type="GeneID" id="81592719"/>
<sequence length="159" mass="17045">MSAPYHTAPHSTGIICPRDNAIWHPSGPAFGDASFLSGGQHARQHPSLSTKLRCTAAALDNLALEIDAIVIGLSGTQEVAVPVLIQDLQDARSDIAYLIKLVHKQHYIIEGRDQEIGILSQKVFSWQTLVANQTDGNPAASPRTATSPASMEKDRKAGL</sequence>
<comment type="caution">
    <text evidence="2">The sequence shown here is derived from an EMBL/GenBank/DDBJ whole genome shotgun (WGS) entry which is preliminary data.</text>
</comment>
<accession>A0AAD6DMD6</accession>
<reference evidence="2" key="1">
    <citation type="journal article" date="2023" name="IMA Fungus">
        <title>Comparative genomic study of the Penicillium genus elucidates a diverse pangenome and 15 lateral gene transfer events.</title>
        <authorList>
            <person name="Petersen C."/>
            <person name="Sorensen T."/>
            <person name="Nielsen M.R."/>
            <person name="Sondergaard T.E."/>
            <person name="Sorensen J.L."/>
            <person name="Fitzpatrick D.A."/>
            <person name="Frisvad J.C."/>
            <person name="Nielsen K.L."/>
        </authorList>
    </citation>
    <scope>NUCLEOTIDE SEQUENCE</scope>
    <source>
        <strain evidence="2">IBT 12815</strain>
    </source>
</reference>